<keyword evidence="1" id="KW-0946">Virion</keyword>
<keyword evidence="1" id="KW-0543">Viral nucleoprotein</keyword>
<dbReference type="EMBL" id="KM817603">
    <property type="protein sequence ID" value="AJG39064.1"/>
    <property type="molecule type" value="Viral_cRNA"/>
</dbReference>
<dbReference type="KEGG" id="vg:29126901"/>
<dbReference type="GO" id="GO:0019013">
    <property type="term" value="C:viral nucleocapsid"/>
    <property type="evidence" value="ECO:0007669"/>
    <property type="project" value="UniProtKB-KW"/>
</dbReference>
<gene>
    <name evidence="1" type="primary">N</name>
</gene>
<accession>A0A0B5KEP7</accession>
<name>A0A0B5KEP7_9VIRU</name>
<dbReference type="Proteomes" id="UP000203564">
    <property type="component" value="Segment"/>
</dbReference>
<protein>
    <submittedName>
        <fullName evidence="1">Putative nucleoprotein</fullName>
    </submittedName>
</protein>
<reference evidence="1 2" key="1">
    <citation type="journal article" date="2015" name="Elife">
        <title>Unprecedented genomic diversity of RNA viruses in arthropods reveals the ancestry of negative-sense RNA viruses.</title>
        <authorList>
            <person name="Li C.X."/>
            <person name="Shi M."/>
            <person name="Tian J.H."/>
            <person name="Lin X.D."/>
            <person name="Kang Y.J."/>
            <person name="Chen L.J."/>
            <person name="Qin X.C."/>
            <person name="Xu J."/>
            <person name="Holmes E.C."/>
            <person name="Zhang Y.Z."/>
        </authorList>
    </citation>
    <scope>NUCLEOTIDE SEQUENCE [LARGE SCALE GENOMIC DNA]</scope>
    <source>
        <strain evidence="1 2">RBX9</strain>
    </source>
</reference>
<dbReference type="GeneID" id="29126901"/>
<organism evidence="1 2">
    <name type="scientific">Wenzhou Crab Virus 3</name>
    <dbReference type="NCBI Taxonomy" id="1608093"/>
    <lineage>
        <taxon>Viruses</taxon>
        <taxon>Riboviria</taxon>
        <taxon>Orthornavirae</taxon>
        <taxon>Negarnaviricota</taxon>
        <taxon>Haploviricotina</taxon>
        <taxon>Monjiviricetes</taxon>
        <taxon>Jingchuvirales</taxon>
        <taxon>Natareviridae</taxon>
        <taxon>Charybdivirus</taxon>
        <taxon>Charybdivirus charybdis</taxon>
    </lineage>
</organism>
<keyword evidence="2" id="KW-1185">Reference proteome</keyword>
<sequence>MLRQLSKTKRAIKGNLGYKTSSVLMETFITLYADEIMKTDKLAMIIRFSILNNFSAHGTVYKPTQDEVKLFHAKLTSQKVQDHYNNLSKEGQLAFLEVSKDNIDMSWDKVKSCPPFLVKVYLNYLVAHHKYLETLAIALYIYVSKGVNISAQRFDKICASLQVPLTHLSHSTVKELIQKLPVLNDHNRVQVLRFLKNLANEDASLKPFTWLVSQAAFPNVSHHILISKFLSTPSLTGMTLWIDLIPAAEFEAYNQQMDTLIQDPFVGFTNPEVPRIRVRHLFSLAVEMLDIIEGDRSSWKAYAPINFSSVPQIAQYAREFKAAISTITSSNSSMGVLRSILGDDVSRNATGEIVTTIGGQSSTSRLVTMTMLKDKERVYLASLNDTNGLKIAVTKARTLLSMTPDLASGDEGHINSLAEFSSYEVNEVDIWKQFGAKDIDGVTDVKDYLPETYLGDNRVKFNNQPQASGGATRKDK</sequence>
<evidence type="ECO:0000313" key="2">
    <source>
        <dbReference type="Proteomes" id="UP000203564"/>
    </source>
</evidence>
<dbReference type="RefSeq" id="YP_009302834.1">
    <property type="nucleotide sequence ID" value="NC_031248.1"/>
</dbReference>
<proteinExistence type="predicted"/>
<evidence type="ECO:0000313" key="1">
    <source>
        <dbReference type="EMBL" id="AJG39064.1"/>
    </source>
</evidence>